<accession>A0ABQ0BYR3</accession>
<dbReference type="PANTHER" id="PTHR47893">
    <property type="entry name" value="REGULATORY PROTEIN PCHR"/>
    <property type="match status" value="1"/>
</dbReference>
<dbReference type="InterPro" id="IPR018060">
    <property type="entry name" value="HTH_AraC"/>
</dbReference>
<evidence type="ECO:0000313" key="5">
    <source>
        <dbReference type="EMBL" id="GAA6501673.1"/>
    </source>
</evidence>
<sequence length="331" mass="37664">MSIQSHREFQNRIWQNLGFDSHKEKHCTRYANENRPEDGTCLLYERPGLYAFTVADYTVSAPFSLAFACRDTQLRFGSFYDGRTRFDMDGISAHTSTPASFLVREEKVRGQQFWNAGQHCRGIEFAVFPNFVRYLKTIDPHASVLDSLSKNRTYHALPPEIVTVLHRLFKVAQNGSLTPLMLEGCLLQCMDILTNAVKQGTFSAPDVMPTVYLGKRKITFDEFDLLAVQRAKEILTEDPANAPTISQLSRQVFLNEQKLKAGFSMCFHMTIGRYLKECRMAKAAALLTSTSMSVRKVGQAVGYTSCASFIKAFRRHYRKTPQEFRCADSEK</sequence>
<reference evidence="5 6" key="1">
    <citation type="submission" date="2024-04" db="EMBL/GenBank/DDBJ databases">
        <title>Defined microbial consortia suppress multidrug-resistant proinflammatory Enterobacteriaceae via ecological control.</title>
        <authorList>
            <person name="Furuichi M."/>
            <person name="Kawaguchi T."/>
            <person name="Pust M."/>
            <person name="Yasuma K."/>
            <person name="Plichta D."/>
            <person name="Hasegawa N."/>
            <person name="Ohya T."/>
            <person name="Bhattarai S."/>
            <person name="Sasajima S."/>
            <person name="Aoto Y."/>
            <person name="Tuganbaev T."/>
            <person name="Yaginuma M."/>
            <person name="Ueda M."/>
            <person name="Okahashi N."/>
            <person name="Amafuji K."/>
            <person name="Kiridooshi Y."/>
            <person name="Sugita K."/>
            <person name="Strazar M."/>
            <person name="Skelly A."/>
            <person name="Suda W."/>
            <person name="Hattori M."/>
            <person name="Nakamoto N."/>
            <person name="Caballero S."/>
            <person name="Norman J."/>
            <person name="Olle B."/>
            <person name="Tanoue T."/>
            <person name="Arita M."/>
            <person name="Bucci V."/>
            <person name="Atarashi K."/>
            <person name="Xavier R."/>
            <person name="Honda K."/>
        </authorList>
    </citation>
    <scope>NUCLEOTIDE SEQUENCE [LARGE SCALE GENOMIC DNA]</scope>
    <source>
        <strain evidence="6">k34-0107-D12</strain>
    </source>
</reference>
<protein>
    <recommendedName>
        <fullName evidence="4">HTH araC/xylS-type domain-containing protein</fullName>
    </recommendedName>
</protein>
<evidence type="ECO:0000313" key="6">
    <source>
        <dbReference type="Proteomes" id="UP001600941"/>
    </source>
</evidence>
<evidence type="ECO:0000256" key="3">
    <source>
        <dbReference type="ARBA" id="ARBA00023163"/>
    </source>
</evidence>
<dbReference type="Proteomes" id="UP001600941">
    <property type="component" value="Unassembled WGS sequence"/>
</dbReference>
<dbReference type="InterPro" id="IPR018062">
    <property type="entry name" value="HTH_AraC-typ_CS"/>
</dbReference>
<feature type="domain" description="HTH araC/xylS-type" evidence="4">
    <location>
        <begin position="229"/>
        <end position="327"/>
    </location>
</feature>
<dbReference type="Pfam" id="PF12833">
    <property type="entry name" value="HTH_18"/>
    <property type="match status" value="1"/>
</dbReference>
<evidence type="ECO:0000256" key="2">
    <source>
        <dbReference type="ARBA" id="ARBA00023125"/>
    </source>
</evidence>
<gene>
    <name evidence="5" type="ORF">K340107D12_44890</name>
</gene>
<proteinExistence type="predicted"/>
<dbReference type="InterPro" id="IPR009057">
    <property type="entry name" value="Homeodomain-like_sf"/>
</dbReference>
<keyword evidence="3" id="KW-0804">Transcription</keyword>
<organism evidence="5 6">
    <name type="scientific">Blautia parvula</name>
    <dbReference type="NCBI Taxonomy" id="2877527"/>
    <lineage>
        <taxon>Bacteria</taxon>
        <taxon>Bacillati</taxon>
        <taxon>Bacillota</taxon>
        <taxon>Clostridia</taxon>
        <taxon>Lachnospirales</taxon>
        <taxon>Lachnospiraceae</taxon>
        <taxon>Blautia</taxon>
    </lineage>
</organism>
<evidence type="ECO:0000256" key="1">
    <source>
        <dbReference type="ARBA" id="ARBA00023015"/>
    </source>
</evidence>
<comment type="caution">
    <text evidence="5">The sequence shown here is derived from an EMBL/GenBank/DDBJ whole genome shotgun (WGS) entry which is preliminary data.</text>
</comment>
<keyword evidence="1" id="KW-0805">Transcription regulation</keyword>
<dbReference type="PANTHER" id="PTHR47893:SF1">
    <property type="entry name" value="REGULATORY PROTEIN PCHR"/>
    <property type="match status" value="1"/>
</dbReference>
<dbReference type="PROSITE" id="PS00041">
    <property type="entry name" value="HTH_ARAC_FAMILY_1"/>
    <property type="match status" value="1"/>
</dbReference>
<dbReference type="Gene3D" id="1.10.10.60">
    <property type="entry name" value="Homeodomain-like"/>
    <property type="match status" value="2"/>
</dbReference>
<evidence type="ECO:0000259" key="4">
    <source>
        <dbReference type="PROSITE" id="PS01124"/>
    </source>
</evidence>
<keyword evidence="6" id="KW-1185">Reference proteome</keyword>
<keyword evidence="2" id="KW-0238">DNA-binding</keyword>
<dbReference type="RefSeq" id="WP_227211700.1">
    <property type="nucleotide sequence ID" value="NZ_BAABZQ010000001.1"/>
</dbReference>
<dbReference type="InterPro" id="IPR053142">
    <property type="entry name" value="PchR_regulatory_protein"/>
</dbReference>
<dbReference type="PROSITE" id="PS01124">
    <property type="entry name" value="HTH_ARAC_FAMILY_2"/>
    <property type="match status" value="1"/>
</dbReference>
<dbReference type="SUPFAM" id="SSF46689">
    <property type="entry name" value="Homeodomain-like"/>
    <property type="match status" value="1"/>
</dbReference>
<dbReference type="EMBL" id="BAABZQ010000001">
    <property type="protein sequence ID" value="GAA6501673.1"/>
    <property type="molecule type" value="Genomic_DNA"/>
</dbReference>
<dbReference type="SMART" id="SM00342">
    <property type="entry name" value="HTH_ARAC"/>
    <property type="match status" value="1"/>
</dbReference>
<name>A0ABQ0BYR3_9FIRM</name>